<dbReference type="PANTHER" id="PTHR33295">
    <property type="entry name" value="ATPASE"/>
    <property type="match status" value="1"/>
</dbReference>
<organism evidence="1 2">
    <name type="scientific">Campylobacter concisus</name>
    <dbReference type="NCBI Taxonomy" id="199"/>
    <lineage>
        <taxon>Bacteria</taxon>
        <taxon>Pseudomonadati</taxon>
        <taxon>Campylobacterota</taxon>
        <taxon>Epsilonproteobacteria</taxon>
        <taxon>Campylobacterales</taxon>
        <taxon>Campylobacteraceae</taxon>
        <taxon>Campylobacter</taxon>
    </lineage>
</organism>
<dbReference type="GeneID" id="28663438"/>
<protein>
    <submittedName>
        <fullName evidence="1">ATPase, AAA family (DUF4143 domain)</fullName>
    </submittedName>
</protein>
<proteinExistence type="predicted"/>
<dbReference type="RefSeq" id="WP_054197282.1">
    <property type="nucleotide sequence ID" value="NZ_CABMKQ010000033.1"/>
</dbReference>
<dbReference type="PATRIC" id="fig|199.248.peg.1811"/>
<gene>
    <name evidence="1" type="ORF">CCON33237_1758</name>
</gene>
<accession>A0A0M3V2R6</accession>
<dbReference type="PANTHER" id="PTHR33295:SF8">
    <property type="entry name" value="AAA+ ATPASE DOMAIN-CONTAINING PROTEIN"/>
    <property type="match status" value="1"/>
</dbReference>
<evidence type="ECO:0000313" key="2">
    <source>
        <dbReference type="Proteomes" id="UP000066049"/>
    </source>
</evidence>
<evidence type="ECO:0000313" key="1">
    <source>
        <dbReference type="EMBL" id="ALF48398.1"/>
    </source>
</evidence>
<sequence length="364" mass="41592">MNQLELYYNQPLKSSKFIPRKYEIISPKTLIIGAISSGKTALVYEFLSHYKSEERLYVNLDDLRIDRALLLANLKEFLEKNTQIKVLAVENLQAADLANLGFLKGATLENIILTSKEFSLTIDGFARINLNYLDYEEFILFFKKNLDQDLLFSYFLAHGNEIASAFLDSSEVTAHLQQLLRANLSEQSIAILKECAPKCHDVLSTFGIYKNLKEQMKISKDSVYNAVASLNENGFIELVPNLDESSTSKKLYFTNFALRNALYLKKDFLAVFANVVFCELLKFKDEIYYTKEIDFFLNKRKIAIICVPFSAPEIIFLKFKKLHASLKELGVSKLQIISVANQAELSFEGIKCEILPFSRWSLGL</sequence>
<dbReference type="Proteomes" id="UP000066049">
    <property type="component" value="Chromosome"/>
</dbReference>
<dbReference type="EMBL" id="CP012541">
    <property type="protein sequence ID" value="ALF48398.1"/>
    <property type="molecule type" value="Genomic_DNA"/>
</dbReference>
<dbReference type="AlphaFoldDB" id="A0A0M3V2R6"/>
<name>A0A0M3V2R6_9BACT</name>
<dbReference type="KEGG" id="ccoc:CCON33237_1758"/>
<reference evidence="2" key="1">
    <citation type="submission" date="2015-08" db="EMBL/GenBank/DDBJ databases">
        <title>Comparative genomics of the Campylobacter concisus group.</title>
        <authorList>
            <person name="Miller W.G."/>
            <person name="Yee E."/>
            <person name="Chapman M.H."/>
            <person name="Huynh S."/>
            <person name="Bono J.L."/>
            <person name="On S.L.W."/>
            <person name="St Leger J."/>
            <person name="Foster G."/>
            <person name="Parker C.T."/>
        </authorList>
    </citation>
    <scope>NUCLEOTIDE SEQUENCE [LARGE SCALE GENOMIC DNA]</scope>
    <source>
        <strain evidence="2">ATCC 33237</strain>
    </source>
</reference>